<evidence type="ECO:0000313" key="8">
    <source>
        <dbReference type="Proteomes" id="UP001497516"/>
    </source>
</evidence>
<reference evidence="7 8" key="1">
    <citation type="submission" date="2024-04" db="EMBL/GenBank/DDBJ databases">
        <authorList>
            <person name="Fracassetti M."/>
        </authorList>
    </citation>
    <scope>NUCLEOTIDE SEQUENCE [LARGE SCALE GENOMIC DNA]</scope>
</reference>
<dbReference type="Proteomes" id="UP001497516">
    <property type="component" value="Chromosome 1"/>
</dbReference>
<dbReference type="CDD" id="cd19510">
    <property type="entry name" value="RecA-like_BCS1"/>
    <property type="match status" value="1"/>
</dbReference>
<dbReference type="Gene3D" id="6.10.280.40">
    <property type="match status" value="1"/>
</dbReference>
<dbReference type="InterPro" id="IPR003593">
    <property type="entry name" value="AAA+_ATPase"/>
</dbReference>
<dbReference type="Gene3D" id="3.40.50.300">
    <property type="entry name" value="P-loop containing nucleotide triphosphate hydrolases"/>
    <property type="match status" value="1"/>
</dbReference>
<dbReference type="GO" id="GO:0005524">
    <property type="term" value="F:ATP binding"/>
    <property type="evidence" value="ECO:0007669"/>
    <property type="project" value="InterPro"/>
</dbReference>
<dbReference type="InterPro" id="IPR058017">
    <property type="entry name" value="At3g28540-like_C"/>
</dbReference>
<dbReference type="InterPro" id="IPR003959">
    <property type="entry name" value="ATPase_AAA_core"/>
</dbReference>
<dbReference type="GO" id="GO:0016887">
    <property type="term" value="F:ATP hydrolysis activity"/>
    <property type="evidence" value="ECO:0007669"/>
    <property type="project" value="InterPro"/>
</dbReference>
<sequence length="489" mass="54813">MWSLPDTLPSLRLPPLPEKQLLLSTAMSFAASALLLRSLLRDLVPDPVSGYLSARLRRLTTGISSQLTVVIQEADGLISNQMFHAANLYLAHKLSQSTARVKVLKPETEKELDVTIDQHQELLDSFKGAKMKWSLSSSPTFCPAYSPNGHTVGLQQSEIRFFELTFHKKHRKLVLGSYLPHILAEAKSIKEERKTLKLHAIDYNGKDYWGAVNFHHPATFETVAMDPELKKALVADLDTFIERKDFYRKVGKAWKRGYLLYGPPGTGKSSLVAAMANYLKFDVYDLDLKEVQCDSDLRRLLIGTSNRSILVMEDIDRTFASMANEEKTSMAGILNFIDGLWSTCGEEKILVFTTNHKEELDPALLRPGRVDVQVNMSYCTFTAFKTLAYNYFEQTEHELFGQIKELLGTVEATPAEVAGELLKSKNVDVALHGLVKLLRSKEGIRLAAALSGGGTTAVAEEENGLLLFPEERAVERNSTWDTFQYNAYE</sequence>
<accession>A0AAV2CGZ9</accession>
<dbReference type="InterPro" id="IPR025753">
    <property type="entry name" value="AAA_N_dom"/>
</dbReference>
<gene>
    <name evidence="7" type="ORF">LTRI10_LOCUS3544</name>
</gene>
<evidence type="ECO:0000259" key="6">
    <source>
        <dbReference type="SMART" id="SM00382"/>
    </source>
</evidence>
<comment type="similarity">
    <text evidence="2">Belongs to the AAA ATPase family. BCS1 subfamily.</text>
</comment>
<evidence type="ECO:0000256" key="5">
    <source>
        <dbReference type="ARBA" id="ARBA00049360"/>
    </source>
</evidence>
<evidence type="ECO:0000313" key="7">
    <source>
        <dbReference type="EMBL" id="CAL1355810.1"/>
    </source>
</evidence>
<protein>
    <recommendedName>
        <fullName evidence="6">AAA+ ATPase domain-containing protein</fullName>
    </recommendedName>
</protein>
<evidence type="ECO:0000256" key="2">
    <source>
        <dbReference type="ARBA" id="ARBA00007448"/>
    </source>
</evidence>
<dbReference type="AlphaFoldDB" id="A0AAV2CGZ9"/>
<dbReference type="GO" id="GO:0006950">
    <property type="term" value="P:response to stress"/>
    <property type="evidence" value="ECO:0007669"/>
    <property type="project" value="UniProtKB-ARBA"/>
</dbReference>
<proteinExistence type="inferred from homology"/>
<dbReference type="EMBL" id="OZ034813">
    <property type="protein sequence ID" value="CAL1355810.1"/>
    <property type="molecule type" value="Genomic_DNA"/>
</dbReference>
<dbReference type="SUPFAM" id="SSF52540">
    <property type="entry name" value="P-loop containing nucleoside triphosphate hydrolases"/>
    <property type="match status" value="1"/>
</dbReference>
<dbReference type="PANTHER" id="PTHR23070">
    <property type="entry name" value="BCS1 AAA-TYPE ATPASE"/>
    <property type="match status" value="1"/>
</dbReference>
<organism evidence="7 8">
    <name type="scientific">Linum trigynum</name>
    <dbReference type="NCBI Taxonomy" id="586398"/>
    <lineage>
        <taxon>Eukaryota</taxon>
        <taxon>Viridiplantae</taxon>
        <taxon>Streptophyta</taxon>
        <taxon>Embryophyta</taxon>
        <taxon>Tracheophyta</taxon>
        <taxon>Spermatophyta</taxon>
        <taxon>Magnoliopsida</taxon>
        <taxon>eudicotyledons</taxon>
        <taxon>Gunneridae</taxon>
        <taxon>Pentapetalae</taxon>
        <taxon>rosids</taxon>
        <taxon>fabids</taxon>
        <taxon>Malpighiales</taxon>
        <taxon>Linaceae</taxon>
        <taxon>Linum</taxon>
    </lineage>
</organism>
<dbReference type="Pfam" id="PF25568">
    <property type="entry name" value="AAA_lid_At3g28540"/>
    <property type="match status" value="1"/>
</dbReference>
<comment type="catalytic activity">
    <reaction evidence="5">
        <text>ATP + H2O = ADP + phosphate + H(+)</text>
        <dbReference type="Rhea" id="RHEA:13065"/>
        <dbReference type="ChEBI" id="CHEBI:15377"/>
        <dbReference type="ChEBI" id="CHEBI:15378"/>
        <dbReference type="ChEBI" id="CHEBI:30616"/>
        <dbReference type="ChEBI" id="CHEBI:43474"/>
        <dbReference type="ChEBI" id="CHEBI:456216"/>
    </reaction>
</comment>
<keyword evidence="3" id="KW-0378">Hydrolase</keyword>
<evidence type="ECO:0000256" key="3">
    <source>
        <dbReference type="ARBA" id="ARBA00022801"/>
    </source>
</evidence>
<dbReference type="Pfam" id="PF14363">
    <property type="entry name" value="AAA_assoc"/>
    <property type="match status" value="1"/>
</dbReference>
<comment type="cofactor">
    <cofactor evidence="1">
        <name>Mg(2+)</name>
        <dbReference type="ChEBI" id="CHEBI:18420"/>
    </cofactor>
</comment>
<keyword evidence="8" id="KW-1185">Reference proteome</keyword>
<dbReference type="InterPro" id="IPR050747">
    <property type="entry name" value="Mitochondrial_chaperone_BCS1"/>
</dbReference>
<feature type="domain" description="AAA+ ATPase" evidence="6">
    <location>
        <begin position="254"/>
        <end position="380"/>
    </location>
</feature>
<dbReference type="InterPro" id="IPR027417">
    <property type="entry name" value="P-loop_NTPase"/>
</dbReference>
<dbReference type="SMART" id="SM00382">
    <property type="entry name" value="AAA"/>
    <property type="match status" value="1"/>
</dbReference>
<dbReference type="Pfam" id="PF00004">
    <property type="entry name" value="AAA"/>
    <property type="match status" value="1"/>
</dbReference>
<evidence type="ECO:0000256" key="4">
    <source>
        <dbReference type="ARBA" id="ARBA00022842"/>
    </source>
</evidence>
<evidence type="ECO:0000256" key="1">
    <source>
        <dbReference type="ARBA" id="ARBA00001946"/>
    </source>
</evidence>
<keyword evidence="4" id="KW-0460">Magnesium</keyword>
<name>A0AAV2CGZ9_9ROSI</name>